<evidence type="ECO:0000256" key="1">
    <source>
        <dbReference type="SAM" id="MobiDB-lite"/>
    </source>
</evidence>
<dbReference type="Proteomes" id="UP000045706">
    <property type="component" value="Unassembled WGS sequence"/>
</dbReference>
<evidence type="ECO:0000313" key="3">
    <source>
        <dbReference type="Proteomes" id="UP000045706"/>
    </source>
</evidence>
<gene>
    <name evidence="2" type="ORF">BN1723_002427</name>
</gene>
<dbReference type="EMBL" id="CVQI01007779">
    <property type="protein sequence ID" value="CRK17294.1"/>
    <property type="molecule type" value="Genomic_DNA"/>
</dbReference>
<feature type="region of interest" description="Disordered" evidence="1">
    <location>
        <begin position="1"/>
        <end position="52"/>
    </location>
</feature>
<dbReference type="AlphaFoldDB" id="A0A0G4L5Q8"/>
<accession>A0A0G4L5Q8</accession>
<name>A0A0G4L5Q8_VERLO</name>
<protein>
    <submittedName>
        <fullName evidence="2">Uncharacterized protein</fullName>
    </submittedName>
</protein>
<proteinExistence type="predicted"/>
<reference evidence="3" key="1">
    <citation type="submission" date="2015-05" db="EMBL/GenBank/DDBJ databases">
        <authorList>
            <person name="Fogelqvist Johan"/>
        </authorList>
    </citation>
    <scope>NUCLEOTIDE SEQUENCE [LARGE SCALE GENOMIC DNA]</scope>
</reference>
<sequence>MLVVEGWGKQYSQDDQGDEHDGNADAAAAAGARPRHAHALEDDDDKPEDGLDKVEDHVGLEALPLAVTGCVLGEELVADDDQGLYAL</sequence>
<evidence type="ECO:0000313" key="2">
    <source>
        <dbReference type="EMBL" id="CRK17294.1"/>
    </source>
</evidence>
<organism evidence="2 3">
    <name type="scientific">Verticillium longisporum</name>
    <name type="common">Verticillium dahliae var. longisporum</name>
    <dbReference type="NCBI Taxonomy" id="100787"/>
    <lineage>
        <taxon>Eukaryota</taxon>
        <taxon>Fungi</taxon>
        <taxon>Dikarya</taxon>
        <taxon>Ascomycota</taxon>
        <taxon>Pezizomycotina</taxon>
        <taxon>Sordariomycetes</taxon>
        <taxon>Hypocreomycetidae</taxon>
        <taxon>Glomerellales</taxon>
        <taxon>Plectosphaerellaceae</taxon>
        <taxon>Verticillium</taxon>
    </lineage>
</organism>